<gene>
    <name evidence="2" type="ORF">A3F83_12565</name>
</gene>
<organism evidence="2 3">
    <name type="scientific">Candidatus Glassbacteria bacterium RIFCSPLOWO2_12_FULL_58_11</name>
    <dbReference type="NCBI Taxonomy" id="1817867"/>
    <lineage>
        <taxon>Bacteria</taxon>
        <taxon>Candidatus Glassiibacteriota</taxon>
    </lineage>
</organism>
<dbReference type="InterPro" id="IPR029035">
    <property type="entry name" value="DHS-like_NAD/FAD-binding_dom"/>
</dbReference>
<dbReference type="STRING" id="1817867.A3F83_12565"/>
<proteinExistence type="predicted"/>
<dbReference type="EMBL" id="MFIX01000033">
    <property type="protein sequence ID" value="OGG06013.1"/>
    <property type="molecule type" value="Genomic_DNA"/>
</dbReference>
<dbReference type="AlphaFoldDB" id="A0A1F5Z0Y7"/>
<evidence type="ECO:0000256" key="1">
    <source>
        <dbReference type="SAM" id="Coils"/>
    </source>
</evidence>
<name>A0A1F5Z0Y7_9BACT</name>
<protein>
    <submittedName>
        <fullName evidence="2">Uncharacterized protein</fullName>
    </submittedName>
</protein>
<evidence type="ECO:0000313" key="2">
    <source>
        <dbReference type="EMBL" id="OGG06013.1"/>
    </source>
</evidence>
<dbReference type="Proteomes" id="UP000179129">
    <property type="component" value="Unassembled WGS sequence"/>
</dbReference>
<dbReference type="Pfam" id="PF13289">
    <property type="entry name" value="SIR2_2"/>
    <property type="match status" value="1"/>
</dbReference>
<comment type="caution">
    <text evidence="2">The sequence shown here is derived from an EMBL/GenBank/DDBJ whole genome shotgun (WGS) entry which is preliminary data.</text>
</comment>
<keyword evidence="1" id="KW-0175">Coiled coil</keyword>
<reference evidence="2 3" key="1">
    <citation type="journal article" date="2016" name="Nat. Commun.">
        <title>Thousands of microbial genomes shed light on interconnected biogeochemical processes in an aquifer system.</title>
        <authorList>
            <person name="Anantharaman K."/>
            <person name="Brown C.T."/>
            <person name="Hug L.A."/>
            <person name="Sharon I."/>
            <person name="Castelle C.J."/>
            <person name="Probst A.J."/>
            <person name="Thomas B.C."/>
            <person name="Singh A."/>
            <person name="Wilkins M.J."/>
            <person name="Karaoz U."/>
            <person name="Brodie E.L."/>
            <person name="Williams K.H."/>
            <person name="Hubbard S.S."/>
            <person name="Banfield J.F."/>
        </authorList>
    </citation>
    <scope>NUCLEOTIDE SEQUENCE [LARGE SCALE GENOMIC DNA]</scope>
</reference>
<dbReference type="SUPFAM" id="SSF52467">
    <property type="entry name" value="DHS-like NAD/FAD-binding domain"/>
    <property type="match status" value="1"/>
</dbReference>
<evidence type="ECO:0000313" key="3">
    <source>
        <dbReference type="Proteomes" id="UP000179129"/>
    </source>
</evidence>
<sequence length="418" mass="49450">MNYVAFISKWNDLYNYRIVHLEIINASTGTGEIELLGKCTVRTNSLGQLSVSTDQYEIETITNFEKVLDVLNEALKNEEEEIQKDKKDYALPSNGREVVTFILGAGFSSNFGLPLMSELFNKSLKWHSNYRGLKVIQDEFKKFINNFPFSYFKNYKVFNLELFLVIWQDHIESMLKYGKLDYVNKQKINYEIYLQNLARGFFRWCNKAEFQYEQKLKDLADLLKFLSKSYDIRFFTFNYDTILEQVISLYGGKYFYLNELKKDDNEIPIRKIHGSINWLESSSPLGISGFPPVLYSRKCLYVYAIQNFRDQLFNMTGEPYIIAPSMSKYYQHLYIKTINEALNDLSLSKKVIVIGYSFPDQDFIIKKEIVDRIEQKADMYIIDPEAKIEEKIRTIFPEKQFKFFKQKWTVELIEKMLL</sequence>
<feature type="coiled-coil region" evidence="1">
    <location>
        <begin position="61"/>
        <end position="88"/>
    </location>
</feature>
<accession>A0A1F5Z0Y7</accession>